<dbReference type="PANTHER" id="PTHR48097">
    <property type="entry name" value="L-THREONINE ALDOLASE-RELATED"/>
    <property type="match status" value="1"/>
</dbReference>
<dbReference type="GO" id="GO:0005829">
    <property type="term" value="C:cytosol"/>
    <property type="evidence" value="ECO:0007669"/>
    <property type="project" value="TreeGrafter"/>
</dbReference>
<dbReference type="InterPro" id="IPR015421">
    <property type="entry name" value="PyrdxlP-dep_Trfase_major"/>
</dbReference>
<dbReference type="EMBL" id="JAJFAZ020000008">
    <property type="protein sequence ID" value="KAI5314046.1"/>
    <property type="molecule type" value="Genomic_DNA"/>
</dbReference>
<feature type="domain" description="Aromatic amino acid beta-eliminating lyase/threonine aldolase" evidence="4">
    <location>
        <begin position="30"/>
        <end position="83"/>
    </location>
</feature>
<dbReference type="Gene3D" id="3.90.1150.10">
    <property type="entry name" value="Aspartate Aminotransferase, domain 1"/>
    <property type="match status" value="1"/>
</dbReference>
<keyword evidence="6" id="KW-1185">Reference proteome</keyword>
<evidence type="ECO:0000256" key="1">
    <source>
        <dbReference type="ARBA" id="ARBA00001933"/>
    </source>
</evidence>
<dbReference type="Proteomes" id="UP001054821">
    <property type="component" value="Chromosome 8"/>
</dbReference>
<dbReference type="InterPro" id="IPR015422">
    <property type="entry name" value="PyrdxlP-dep_Trfase_small"/>
</dbReference>
<dbReference type="Pfam" id="PF01212">
    <property type="entry name" value="Beta_elim_lyase"/>
    <property type="match status" value="1"/>
</dbReference>
<evidence type="ECO:0000256" key="3">
    <source>
        <dbReference type="ARBA" id="ARBA00022898"/>
    </source>
</evidence>
<dbReference type="GO" id="GO:0006545">
    <property type="term" value="P:glycine biosynthetic process"/>
    <property type="evidence" value="ECO:0007669"/>
    <property type="project" value="TreeGrafter"/>
</dbReference>
<sequence>MAAAEVHDDVKRYACQELLVLLLDLSLLPRRLRKTLGGGMRQVGILCAAALVALHENVANLDTDHKRAKILAEGLNQIKEIVETNIRALTGGHDENGNYTWDNTSSTLLCVSNMISSTFEHAIIQSLPNLPWHGFGVLHHAKVMKYAVVVHIESKTRLEECMESASKAFGSSRQCMASRCAGHEEQMHASHVEQARIACLAGAHRMSSKCAQRSVWTGLAPDMAGGGICVGQVI</sequence>
<evidence type="ECO:0000256" key="2">
    <source>
        <dbReference type="ARBA" id="ARBA00006966"/>
    </source>
</evidence>
<dbReference type="InterPro" id="IPR015424">
    <property type="entry name" value="PyrdxlP-dep_Trfase"/>
</dbReference>
<organism evidence="5 6">
    <name type="scientific">Prunus dulcis</name>
    <name type="common">Almond</name>
    <name type="synonym">Amygdalus dulcis</name>
    <dbReference type="NCBI Taxonomy" id="3755"/>
    <lineage>
        <taxon>Eukaryota</taxon>
        <taxon>Viridiplantae</taxon>
        <taxon>Streptophyta</taxon>
        <taxon>Embryophyta</taxon>
        <taxon>Tracheophyta</taxon>
        <taxon>Spermatophyta</taxon>
        <taxon>Magnoliopsida</taxon>
        <taxon>eudicotyledons</taxon>
        <taxon>Gunneridae</taxon>
        <taxon>Pentapetalae</taxon>
        <taxon>rosids</taxon>
        <taxon>fabids</taxon>
        <taxon>Rosales</taxon>
        <taxon>Rosaceae</taxon>
        <taxon>Amygdaloideae</taxon>
        <taxon>Amygdaleae</taxon>
        <taxon>Prunus</taxon>
    </lineage>
</organism>
<dbReference type="GO" id="GO:0006567">
    <property type="term" value="P:L-threonine catabolic process"/>
    <property type="evidence" value="ECO:0007669"/>
    <property type="project" value="TreeGrafter"/>
</dbReference>
<protein>
    <recommendedName>
        <fullName evidence="4">Aromatic amino acid beta-eliminating lyase/threonine aldolase domain-containing protein</fullName>
    </recommendedName>
</protein>
<dbReference type="PANTHER" id="PTHR48097:SF9">
    <property type="entry name" value="L-THREONINE ALDOLASE"/>
    <property type="match status" value="1"/>
</dbReference>
<evidence type="ECO:0000259" key="4">
    <source>
        <dbReference type="Pfam" id="PF01212"/>
    </source>
</evidence>
<dbReference type="InterPro" id="IPR001597">
    <property type="entry name" value="ArAA_b-elim_lyase/Thr_aldolase"/>
</dbReference>
<gene>
    <name evidence="5" type="ORF">L3X38_043222</name>
</gene>
<comment type="similarity">
    <text evidence="2">Belongs to the threonine aldolase family.</text>
</comment>
<name>A0AAD4YLY1_PRUDU</name>
<reference evidence="5 6" key="1">
    <citation type="journal article" date="2022" name="G3 (Bethesda)">
        <title>Whole-genome sequence and methylome profiling of the almond [Prunus dulcis (Mill.) D.A. Webb] cultivar 'Nonpareil'.</title>
        <authorList>
            <person name="D'Amico-Willman K.M."/>
            <person name="Ouma W.Z."/>
            <person name="Meulia T."/>
            <person name="Sideli G.M."/>
            <person name="Gradziel T.M."/>
            <person name="Fresnedo-Ramirez J."/>
        </authorList>
    </citation>
    <scope>NUCLEOTIDE SEQUENCE [LARGE SCALE GENOMIC DNA]</scope>
    <source>
        <strain evidence="5">Clone GOH B32 T37-40</strain>
    </source>
</reference>
<comment type="cofactor">
    <cofactor evidence="1">
        <name>pyridoxal 5'-phosphate</name>
        <dbReference type="ChEBI" id="CHEBI:597326"/>
    </cofactor>
</comment>
<dbReference type="SUPFAM" id="SSF53383">
    <property type="entry name" value="PLP-dependent transferases"/>
    <property type="match status" value="1"/>
</dbReference>
<proteinExistence type="inferred from homology"/>
<keyword evidence="3" id="KW-0663">Pyridoxal phosphate</keyword>
<comment type="caution">
    <text evidence="5">The sequence shown here is derived from an EMBL/GenBank/DDBJ whole genome shotgun (WGS) entry which is preliminary data.</text>
</comment>
<evidence type="ECO:0000313" key="5">
    <source>
        <dbReference type="EMBL" id="KAI5314046.1"/>
    </source>
</evidence>
<dbReference type="GO" id="GO:0008732">
    <property type="term" value="F:L-allo-threonine aldolase activity"/>
    <property type="evidence" value="ECO:0007669"/>
    <property type="project" value="TreeGrafter"/>
</dbReference>
<evidence type="ECO:0000313" key="6">
    <source>
        <dbReference type="Proteomes" id="UP001054821"/>
    </source>
</evidence>
<dbReference type="AlphaFoldDB" id="A0AAD4YLY1"/>
<accession>A0AAD4YLY1</accession>
<dbReference type="Gene3D" id="3.40.640.10">
    <property type="entry name" value="Type I PLP-dependent aspartate aminotransferase-like (Major domain)"/>
    <property type="match status" value="1"/>
</dbReference>